<gene>
    <name evidence="1" type="ORF">DIABBA_LOCUS9081</name>
</gene>
<dbReference type="OrthoDB" id="6802209at2759"/>
<evidence type="ECO:0000313" key="1">
    <source>
        <dbReference type="EMBL" id="CAG9835935.1"/>
    </source>
</evidence>
<dbReference type="AlphaFoldDB" id="A0A9N9T5A7"/>
<proteinExistence type="predicted"/>
<sequence length="79" mass="9237">MEIKQEVSEKTCKLEIDNDTCVIPLDTFKIEIKEEPKTETAYQAFDYLDLNELTVNTEVEGEDKFIPFEEKQTTNEESK</sequence>
<organism evidence="1 2">
    <name type="scientific">Diabrotica balteata</name>
    <name type="common">Banded cucumber beetle</name>
    <dbReference type="NCBI Taxonomy" id="107213"/>
    <lineage>
        <taxon>Eukaryota</taxon>
        <taxon>Metazoa</taxon>
        <taxon>Ecdysozoa</taxon>
        <taxon>Arthropoda</taxon>
        <taxon>Hexapoda</taxon>
        <taxon>Insecta</taxon>
        <taxon>Pterygota</taxon>
        <taxon>Neoptera</taxon>
        <taxon>Endopterygota</taxon>
        <taxon>Coleoptera</taxon>
        <taxon>Polyphaga</taxon>
        <taxon>Cucujiformia</taxon>
        <taxon>Chrysomeloidea</taxon>
        <taxon>Chrysomelidae</taxon>
        <taxon>Galerucinae</taxon>
        <taxon>Diabroticina</taxon>
        <taxon>Diabroticites</taxon>
        <taxon>Diabrotica</taxon>
    </lineage>
</organism>
<evidence type="ECO:0000313" key="2">
    <source>
        <dbReference type="Proteomes" id="UP001153709"/>
    </source>
</evidence>
<protein>
    <submittedName>
        <fullName evidence="1">Uncharacterized protein</fullName>
    </submittedName>
</protein>
<accession>A0A9N9T5A7</accession>
<keyword evidence="2" id="KW-1185">Reference proteome</keyword>
<dbReference type="EMBL" id="OU898281">
    <property type="protein sequence ID" value="CAG9835935.1"/>
    <property type="molecule type" value="Genomic_DNA"/>
</dbReference>
<dbReference type="Proteomes" id="UP001153709">
    <property type="component" value="Chromosome 6"/>
</dbReference>
<name>A0A9N9T5A7_DIABA</name>
<reference evidence="1" key="1">
    <citation type="submission" date="2022-01" db="EMBL/GenBank/DDBJ databases">
        <authorList>
            <person name="King R."/>
        </authorList>
    </citation>
    <scope>NUCLEOTIDE SEQUENCE</scope>
</reference>